<evidence type="ECO:0000256" key="1">
    <source>
        <dbReference type="SAM" id="Phobius"/>
    </source>
</evidence>
<proteinExistence type="predicted"/>
<evidence type="ECO:0000313" key="4">
    <source>
        <dbReference type="Proteomes" id="UP000663879"/>
    </source>
</evidence>
<evidence type="ECO:0000313" key="3">
    <source>
        <dbReference type="EMBL" id="CAF0906093.1"/>
    </source>
</evidence>
<dbReference type="OrthoDB" id="10446367at2759"/>
<name>A0A813ZYP6_9BILA</name>
<protein>
    <submittedName>
        <fullName evidence="3">Uncharacterized protein</fullName>
    </submittedName>
</protein>
<dbReference type="EMBL" id="CAJNOC010001999">
    <property type="protein sequence ID" value="CAF0906093.1"/>
    <property type="molecule type" value="Genomic_DNA"/>
</dbReference>
<accession>A0A813ZYP6</accession>
<comment type="caution">
    <text evidence="3">The sequence shown here is derived from an EMBL/GenBank/DDBJ whole genome shotgun (WGS) entry which is preliminary data.</text>
</comment>
<organism evidence="3 4">
    <name type="scientific">Brachionus calyciflorus</name>
    <dbReference type="NCBI Taxonomy" id="104777"/>
    <lineage>
        <taxon>Eukaryota</taxon>
        <taxon>Metazoa</taxon>
        <taxon>Spiralia</taxon>
        <taxon>Gnathifera</taxon>
        <taxon>Rotifera</taxon>
        <taxon>Eurotatoria</taxon>
        <taxon>Monogononta</taxon>
        <taxon>Pseudotrocha</taxon>
        <taxon>Ploima</taxon>
        <taxon>Brachionidae</taxon>
        <taxon>Brachionus</taxon>
    </lineage>
</organism>
<sequence length="218" mass="23632">MKVVLALVLASALLVENVYPLPLALMGPFSPLGLGFGLGPLGLGLFNPFLGAGLGWGLGFGRMGLRRFGRFRGRREGELNEQQVREVQAQMQAQMANKTACSYDGSAQLLQCASVSSSFECQIEERLPGLEQVQVKLTDFEIVPASQTNDVFRIVSRASSGLFTFIQPGTTKQVTLSIFNSDKVTQPGLLVKDSACWSQLQRVFTQSKPEDVGFALAL</sequence>
<feature type="signal peptide" evidence="2">
    <location>
        <begin position="1"/>
        <end position="20"/>
    </location>
</feature>
<feature type="transmembrane region" description="Helical" evidence="1">
    <location>
        <begin position="44"/>
        <end position="65"/>
    </location>
</feature>
<keyword evidence="2" id="KW-0732">Signal</keyword>
<reference evidence="3" key="1">
    <citation type="submission" date="2021-02" db="EMBL/GenBank/DDBJ databases">
        <authorList>
            <person name="Nowell W R."/>
        </authorList>
    </citation>
    <scope>NUCLEOTIDE SEQUENCE</scope>
    <source>
        <strain evidence="3">Ploen Becks lab</strain>
    </source>
</reference>
<gene>
    <name evidence="3" type="ORF">OXX778_LOCUS11653</name>
</gene>
<keyword evidence="1" id="KW-0812">Transmembrane</keyword>
<keyword evidence="1" id="KW-0472">Membrane</keyword>
<dbReference type="Proteomes" id="UP000663879">
    <property type="component" value="Unassembled WGS sequence"/>
</dbReference>
<feature type="chain" id="PRO_5032722652" evidence="2">
    <location>
        <begin position="21"/>
        <end position="218"/>
    </location>
</feature>
<evidence type="ECO:0000256" key="2">
    <source>
        <dbReference type="SAM" id="SignalP"/>
    </source>
</evidence>
<keyword evidence="1" id="KW-1133">Transmembrane helix</keyword>
<keyword evidence="4" id="KW-1185">Reference proteome</keyword>
<dbReference type="AlphaFoldDB" id="A0A813ZYP6"/>